<gene>
    <name evidence="2" type="ORF">FXF69_38410</name>
</gene>
<feature type="region of interest" description="Disordered" evidence="1">
    <location>
        <begin position="308"/>
        <end position="381"/>
    </location>
</feature>
<dbReference type="Proteomes" id="UP000323380">
    <property type="component" value="Unassembled WGS sequence"/>
</dbReference>
<evidence type="ECO:0000313" key="2">
    <source>
        <dbReference type="EMBL" id="TYB40886.1"/>
    </source>
</evidence>
<evidence type="ECO:0000256" key="1">
    <source>
        <dbReference type="SAM" id="MobiDB-lite"/>
    </source>
</evidence>
<protein>
    <submittedName>
        <fullName evidence="2">WXG100 family type VII secretion target</fullName>
    </submittedName>
</protein>
<comment type="caution">
    <text evidence="2">The sequence shown here is derived from an EMBL/GenBank/DDBJ whole genome shotgun (WGS) entry which is preliminary data.</text>
</comment>
<organism evidence="2 3">
    <name type="scientific">Actinomadura chibensis</name>
    <dbReference type="NCBI Taxonomy" id="392828"/>
    <lineage>
        <taxon>Bacteria</taxon>
        <taxon>Bacillati</taxon>
        <taxon>Actinomycetota</taxon>
        <taxon>Actinomycetes</taxon>
        <taxon>Streptosporangiales</taxon>
        <taxon>Thermomonosporaceae</taxon>
        <taxon>Actinomadura</taxon>
    </lineage>
</organism>
<feature type="region of interest" description="Disordered" evidence="1">
    <location>
        <begin position="196"/>
        <end position="291"/>
    </location>
</feature>
<feature type="compositionally biased region" description="Gly residues" evidence="1">
    <location>
        <begin position="316"/>
        <end position="350"/>
    </location>
</feature>
<dbReference type="EMBL" id="VSFG01000012">
    <property type="protein sequence ID" value="TYB40886.1"/>
    <property type="molecule type" value="Genomic_DNA"/>
</dbReference>
<evidence type="ECO:0000313" key="3">
    <source>
        <dbReference type="Proteomes" id="UP000323380"/>
    </source>
</evidence>
<dbReference type="PRINTS" id="PR01228">
    <property type="entry name" value="EGGSHELL"/>
</dbReference>
<keyword evidence="3" id="KW-1185">Reference proteome</keyword>
<dbReference type="SUPFAM" id="SSF140453">
    <property type="entry name" value="EsxAB dimer-like"/>
    <property type="match status" value="1"/>
</dbReference>
<name>A0A5D0N980_9ACTN</name>
<proteinExistence type="predicted"/>
<sequence>MGDERFQVPIRSNTDNGQQWSGDMDAMHQLFAGINPERVIKAGRVFRNVSNRFESIAGALRTQSSALAAVWNGDDADATITQMRKLQRSAENIYQVSGRTAWVLTEHGEKLDWYKEHLPKEGFFKGLTWDQAGIVTGGTLLGGPVGGLIGLSKGEALGLIKHTESKAAVEYVQRLSDHAREANAAMPTQLDVELPQSQVSGGLPPNTPPGDGVPGGGLPGGGGGVPGGGPGGIPAGGGGGMPGGIPGGGGLPSGIGGGGGSDLAGLPGGGGVDPFGKGGLPGGGLPGGGGIPGGGAGGMAGGVPGGLLGSGSTSAGRGGVGGGRGLGKAGLSGRGGMGAPMGGGRGGGGNGEDEHERTTWLTEDEDVWGGNDGDTTPPVIG</sequence>
<feature type="compositionally biased region" description="Gly residues" evidence="1">
    <location>
        <begin position="212"/>
        <end position="291"/>
    </location>
</feature>
<dbReference type="InterPro" id="IPR036689">
    <property type="entry name" value="ESAT-6-like_sf"/>
</dbReference>
<reference evidence="2 3" key="1">
    <citation type="submission" date="2019-08" db="EMBL/GenBank/DDBJ databases">
        <title>Actinomadura sp. nov. CYP1-5 isolated from mountain soil.</title>
        <authorList>
            <person name="Songsumanus A."/>
            <person name="Kuncharoen N."/>
            <person name="Kudo T."/>
            <person name="Yuki M."/>
            <person name="Igarashi Y."/>
            <person name="Tanasupawat S."/>
        </authorList>
    </citation>
    <scope>NUCLEOTIDE SEQUENCE [LARGE SCALE GENOMIC DNA]</scope>
    <source>
        <strain evidence="2 3">JCM 14158</strain>
    </source>
</reference>
<dbReference type="RefSeq" id="WP_148344782.1">
    <property type="nucleotide sequence ID" value="NZ_VSFG01000012.1"/>
</dbReference>
<dbReference type="AlphaFoldDB" id="A0A5D0N980"/>
<accession>A0A5D0N980</accession>
<dbReference type="Gene3D" id="1.10.287.1060">
    <property type="entry name" value="ESAT-6-like"/>
    <property type="match status" value="1"/>
</dbReference>